<dbReference type="EMBL" id="PYWC01000009">
    <property type="protein sequence ID" value="PWW79292.1"/>
    <property type="molecule type" value="Genomic_DNA"/>
</dbReference>
<keyword evidence="3" id="KW-1185">Reference proteome</keyword>
<feature type="region of interest" description="Disordered" evidence="1">
    <location>
        <begin position="867"/>
        <end position="905"/>
    </location>
</feature>
<reference evidence="2 3" key="1">
    <citation type="submission" date="2018-03" db="EMBL/GenBank/DDBJ databases">
        <title>Genomes of Pezizomycetes fungi and the evolution of truffles.</title>
        <authorList>
            <person name="Murat C."/>
            <person name="Payen T."/>
            <person name="Noel B."/>
            <person name="Kuo A."/>
            <person name="Martin F.M."/>
        </authorList>
    </citation>
    <scope>NUCLEOTIDE SEQUENCE [LARGE SCALE GENOMIC DNA]</scope>
    <source>
        <strain evidence="2">091103-1</strain>
    </source>
</reference>
<dbReference type="OrthoDB" id="5397293at2759"/>
<protein>
    <submittedName>
        <fullName evidence="2">Uncharacterized protein</fullName>
    </submittedName>
</protein>
<dbReference type="Proteomes" id="UP000246991">
    <property type="component" value="Unassembled WGS sequence"/>
</dbReference>
<accession>A0A317SY31</accession>
<feature type="region of interest" description="Disordered" evidence="1">
    <location>
        <begin position="1056"/>
        <end position="1076"/>
    </location>
</feature>
<evidence type="ECO:0000313" key="2">
    <source>
        <dbReference type="EMBL" id="PWW79292.1"/>
    </source>
</evidence>
<feature type="region of interest" description="Disordered" evidence="1">
    <location>
        <begin position="277"/>
        <end position="304"/>
    </location>
</feature>
<evidence type="ECO:0000256" key="1">
    <source>
        <dbReference type="SAM" id="MobiDB-lite"/>
    </source>
</evidence>
<feature type="region of interest" description="Disordered" evidence="1">
    <location>
        <begin position="601"/>
        <end position="677"/>
    </location>
</feature>
<sequence length="1115" mass="120900">MSISSGKPFDLSYLLVPTVPYLLPHPPIIYRQSGAEADEVKTRCGQKKLLSASLSPHHRDDADTLEFSIRLLVRVTSTRISLLERCVHARLFKLSCRMLHFNYCHLPELQTMRSVSSDYSLQAAIHHRYTLVFRLPTRLFSVIKRAKLCTHASPRAIKSSVSVPSTSNPTTASTKNPWVETVIPVKPGEVSDACAVPTGKEKSQHFAIPIRITVSGRLGSRLSTLLKSVGRCTPSVPSHLENDPLPFKQMSLAAGSSVYPLEFTRVKGCSDHTFPSALSNPLRHNDRPPEYAAVTPEPEGPGKCPGTPGWSAAAKARHNISLDTNPTACADTCRSIPDGRVAHVAGGTGPGLGVAPSPTLTFASSSAPTIGPTHEVKVREGSRQPVLESDFLHFYNTLEPYIIRHELASRSVERVPRPVDNGPLPESDGFRVLEGPFTTPAGGTGAPGVQEPPPTLPLLPTDCGVLREEELEVKRADPCLAPAIAASTDSISRQLVSRPVAPARLSDEMLGKAMAWDLDILHARTGFAQTLNSTLRSMQNRWLILEFDLAFGTGGASMFHDNCGFASRPLALQPPCLSPRITEIDDDENEPVLQKAAGEIQSYGGGASGSGSTQTRQASGSRAHFQKSGSTHLQRGKKRPSEDDDDDRKGKKKGRREEPPVGGDPPPPGSEGEKGVPCPYWVRDRNICGGRTSYTLVAHLGTINRHQRSAHPGQDEMEPIPRTTDYKLLRKNQALGAKKLTWEQIRDICFREEPEDPIPEPVMGLDGNDGFGSDGEEEEEGEELYDDGKDDDDEDQEDQENHDDPRAYEEHAERQGGHAGNFGAAVAVEGGRREDLIPPSRFEANRSMLSNVASTILDTPELLLADGEGPSFNPSEFPWSGPPPSPAPDHNSFHGQPPLSSPADGRIHWEEVEKYFSRKIEDFRVTCFASLRNRHGTSPRTVPEMHRVLQDIDGFLRHIGHSASVALSLPDGRSGPVAYCARGSFSYPVPPTSEGSIPLDLPMSQTLFQDPMGYPLGSGSTAPSLTHDSWSSHGSVPYGMIFEGFHPDGMPFTRPQPAVASGSQPRTSGMAGPQAGDNAIHDNFGYVLAHKSPKGDWSVGGDPLGMQPGFGPTHF</sequence>
<feature type="compositionally biased region" description="Basic and acidic residues" evidence="1">
    <location>
        <begin position="802"/>
        <end position="816"/>
    </location>
</feature>
<feature type="compositionally biased region" description="Acidic residues" evidence="1">
    <location>
        <begin position="774"/>
        <end position="801"/>
    </location>
</feature>
<feature type="region of interest" description="Disordered" evidence="1">
    <location>
        <begin position="752"/>
        <end position="821"/>
    </location>
</feature>
<name>A0A317SY31_9PEZI</name>
<organism evidence="2 3">
    <name type="scientific">Tuber magnatum</name>
    <name type="common">white Piedmont truffle</name>
    <dbReference type="NCBI Taxonomy" id="42249"/>
    <lineage>
        <taxon>Eukaryota</taxon>
        <taxon>Fungi</taxon>
        <taxon>Dikarya</taxon>
        <taxon>Ascomycota</taxon>
        <taxon>Pezizomycotina</taxon>
        <taxon>Pezizomycetes</taxon>
        <taxon>Pezizales</taxon>
        <taxon>Tuberaceae</taxon>
        <taxon>Tuber</taxon>
    </lineage>
</organism>
<proteinExistence type="predicted"/>
<dbReference type="STRING" id="42249.A0A317SY31"/>
<evidence type="ECO:0000313" key="3">
    <source>
        <dbReference type="Proteomes" id="UP000246991"/>
    </source>
</evidence>
<dbReference type="AlphaFoldDB" id="A0A317SY31"/>
<gene>
    <name evidence="2" type="ORF">C7212DRAFT_340195</name>
</gene>
<comment type="caution">
    <text evidence="2">The sequence shown here is derived from an EMBL/GenBank/DDBJ whole genome shotgun (WGS) entry which is preliminary data.</text>
</comment>